<feature type="region of interest" description="Disordered" evidence="1">
    <location>
        <begin position="200"/>
        <end position="259"/>
    </location>
</feature>
<feature type="transmembrane region" description="Helical" evidence="2">
    <location>
        <begin position="638"/>
        <end position="658"/>
    </location>
</feature>
<keyword evidence="2" id="KW-1133">Transmembrane helix</keyword>
<reference evidence="3 4" key="1">
    <citation type="journal article" date="2004" name="Science">
        <title>The genome of the diatom Thalassiosira pseudonana: ecology, evolution, and metabolism.</title>
        <authorList>
            <person name="Armbrust E.V."/>
            <person name="Berges J.A."/>
            <person name="Bowler C."/>
            <person name="Green B.R."/>
            <person name="Martinez D."/>
            <person name="Putnam N.H."/>
            <person name="Zhou S."/>
            <person name="Allen A.E."/>
            <person name="Apt K.E."/>
            <person name="Bechner M."/>
            <person name="Brzezinski M.A."/>
            <person name="Chaal B.K."/>
            <person name="Chiovitti A."/>
            <person name="Davis A.K."/>
            <person name="Demarest M.S."/>
            <person name="Detter J.C."/>
            <person name="Glavina T."/>
            <person name="Goodstein D."/>
            <person name="Hadi M.Z."/>
            <person name="Hellsten U."/>
            <person name="Hildebrand M."/>
            <person name="Jenkins B.D."/>
            <person name="Jurka J."/>
            <person name="Kapitonov V.V."/>
            <person name="Kroger N."/>
            <person name="Lau W.W."/>
            <person name="Lane T.W."/>
            <person name="Larimer F.W."/>
            <person name="Lippmeier J.C."/>
            <person name="Lucas S."/>
            <person name="Medina M."/>
            <person name="Montsant A."/>
            <person name="Obornik M."/>
            <person name="Parker M.S."/>
            <person name="Palenik B."/>
            <person name="Pazour G.J."/>
            <person name="Richardson P.M."/>
            <person name="Rynearson T.A."/>
            <person name="Saito M.A."/>
            <person name="Schwartz D.C."/>
            <person name="Thamatrakoln K."/>
            <person name="Valentin K."/>
            <person name="Vardi A."/>
            <person name="Wilkerson F.P."/>
            <person name="Rokhsar D.S."/>
        </authorList>
    </citation>
    <scope>NUCLEOTIDE SEQUENCE [LARGE SCALE GENOMIC DNA]</scope>
    <source>
        <strain evidence="3 4">CCMP1335</strain>
    </source>
</reference>
<dbReference type="GeneID" id="7446186"/>
<organism evidence="3 4">
    <name type="scientific">Thalassiosira pseudonana</name>
    <name type="common">Marine diatom</name>
    <name type="synonym">Cyclotella nana</name>
    <dbReference type="NCBI Taxonomy" id="35128"/>
    <lineage>
        <taxon>Eukaryota</taxon>
        <taxon>Sar</taxon>
        <taxon>Stramenopiles</taxon>
        <taxon>Ochrophyta</taxon>
        <taxon>Bacillariophyta</taxon>
        <taxon>Coscinodiscophyceae</taxon>
        <taxon>Thalassiosirophycidae</taxon>
        <taxon>Thalassiosirales</taxon>
        <taxon>Thalassiosiraceae</taxon>
        <taxon>Thalassiosira</taxon>
    </lineage>
</organism>
<proteinExistence type="predicted"/>
<feature type="transmembrane region" description="Helical" evidence="2">
    <location>
        <begin position="45"/>
        <end position="64"/>
    </location>
</feature>
<feature type="compositionally biased region" description="Gly residues" evidence="1">
    <location>
        <begin position="206"/>
        <end position="219"/>
    </location>
</feature>
<protein>
    <submittedName>
        <fullName evidence="3">Uncharacterized protein</fullName>
    </submittedName>
</protein>
<dbReference type="Proteomes" id="UP000001449">
    <property type="component" value="Chromosome 7"/>
</dbReference>
<dbReference type="InParanoid" id="B5YPB0"/>
<accession>B5YPB0</accession>
<dbReference type="HOGENOM" id="CLU_399850_0_0_1"/>
<feature type="transmembrane region" description="Helical" evidence="2">
    <location>
        <begin position="295"/>
        <end position="313"/>
    </location>
</feature>
<dbReference type="PaxDb" id="35128-Thaps23359"/>
<keyword evidence="2" id="KW-0812">Transmembrane</keyword>
<evidence type="ECO:0000256" key="2">
    <source>
        <dbReference type="SAM" id="Phobius"/>
    </source>
</evidence>
<dbReference type="EMBL" id="CP001160">
    <property type="protein sequence ID" value="ACI64770.1"/>
    <property type="molecule type" value="Genomic_DNA"/>
</dbReference>
<sequence>MTDWRQQADTQDVNTVVTMETAAVDYNIDGNNGSSAANRGRPLRLIFKVILVVLLIIGCTAILTTNSPSNIMTRGIAVVVGLNLPSSVATAKDAFANHAMTSLSKLPSRMELQSMINDVHIMPALLGFNKADDNYHWWWSTTKATAVSFTVETAELAWEKSEALVQHLSGGSSSNEKSKEQEENGFARALEGLEGILHLRHRGGDRGSSGGGGGGGGGATIKQKAKLRATKLNQNARRQQVKKEQKQPQHKKNQGEWGNRIMKAVDVFSNEEEEQQQKPGEGSSDFLSYVSNSPLAVTLLMATAFVFMIASFVSSPDSRRLNRLATSHEGRNIVLDEEEAEIVEFYEKELESGTFHRMLSLEVDLQEDINDDVNLVEDEAELRLSSEFNTSDTSLHSLTKGHNTRRSLDDTYYARVLQDVETLGYEDDDVEADDQYELVDGEKCDQECQEMLPQEFKSDESPQEDCEEETSRFRTLNSSLDSQAVLEVVEDDEYDQDSRELHSASSISSLTTEMYSDIESTFSHSNSRDEDEETEEAQCTPSFSQLRALSATALSMVTGSERTSPSVVTPIRSQSAVELISPTAATPTKSNVCRDRRRREEEVETRPTLDRRRVFFSPDINVREVPRQQPNAVSSEKYIFIMLLAVGIAIAAFSYFPAHPTLSPITSMTTSEILHRADTLLNSQWDVEL</sequence>
<keyword evidence="4" id="KW-1185">Reference proteome</keyword>
<keyword evidence="2" id="KW-0472">Membrane</keyword>
<name>B5YPB0_THAPS</name>
<dbReference type="AlphaFoldDB" id="B5YPB0"/>
<reference evidence="3 4" key="2">
    <citation type="journal article" date="2008" name="Nature">
        <title>The Phaeodactylum genome reveals the evolutionary history of diatom genomes.</title>
        <authorList>
            <person name="Bowler C."/>
            <person name="Allen A.E."/>
            <person name="Badger J.H."/>
            <person name="Grimwood J."/>
            <person name="Jabbari K."/>
            <person name="Kuo A."/>
            <person name="Maheswari U."/>
            <person name="Martens C."/>
            <person name="Maumus F."/>
            <person name="Otillar R.P."/>
            <person name="Rayko E."/>
            <person name="Salamov A."/>
            <person name="Vandepoele K."/>
            <person name="Beszteri B."/>
            <person name="Gruber A."/>
            <person name="Heijde M."/>
            <person name="Katinka M."/>
            <person name="Mock T."/>
            <person name="Valentin K."/>
            <person name="Verret F."/>
            <person name="Berges J.A."/>
            <person name="Brownlee C."/>
            <person name="Cadoret J.P."/>
            <person name="Chiovitti A."/>
            <person name="Choi C.J."/>
            <person name="Coesel S."/>
            <person name="De Martino A."/>
            <person name="Detter J.C."/>
            <person name="Durkin C."/>
            <person name="Falciatore A."/>
            <person name="Fournet J."/>
            <person name="Haruta M."/>
            <person name="Huysman M.J."/>
            <person name="Jenkins B.D."/>
            <person name="Jiroutova K."/>
            <person name="Jorgensen R.E."/>
            <person name="Joubert Y."/>
            <person name="Kaplan A."/>
            <person name="Kroger N."/>
            <person name="Kroth P.G."/>
            <person name="La Roche J."/>
            <person name="Lindquist E."/>
            <person name="Lommer M."/>
            <person name="Martin-Jezequel V."/>
            <person name="Lopez P.J."/>
            <person name="Lucas S."/>
            <person name="Mangogna M."/>
            <person name="McGinnis K."/>
            <person name="Medlin L.K."/>
            <person name="Montsant A."/>
            <person name="Oudot-Le Secq M.P."/>
            <person name="Napoli C."/>
            <person name="Obornik M."/>
            <person name="Parker M.S."/>
            <person name="Petit J.L."/>
            <person name="Porcel B.M."/>
            <person name="Poulsen N."/>
            <person name="Robison M."/>
            <person name="Rychlewski L."/>
            <person name="Rynearson T.A."/>
            <person name="Schmutz J."/>
            <person name="Shapiro H."/>
            <person name="Siaut M."/>
            <person name="Stanley M."/>
            <person name="Sussman M.R."/>
            <person name="Taylor A.R."/>
            <person name="Vardi A."/>
            <person name="von Dassow P."/>
            <person name="Vyverman W."/>
            <person name="Willis A."/>
            <person name="Wyrwicz L.S."/>
            <person name="Rokhsar D.S."/>
            <person name="Weissenbach J."/>
            <person name="Armbrust E.V."/>
            <person name="Green B.R."/>
            <person name="Van de Peer Y."/>
            <person name="Grigoriev I.V."/>
        </authorList>
    </citation>
    <scope>NUCLEOTIDE SEQUENCE [LARGE SCALE GENOMIC DNA]</scope>
    <source>
        <strain evidence="3 4">CCMP1335</strain>
    </source>
</reference>
<evidence type="ECO:0000256" key="1">
    <source>
        <dbReference type="SAM" id="MobiDB-lite"/>
    </source>
</evidence>
<evidence type="ECO:0000313" key="3">
    <source>
        <dbReference type="EMBL" id="ACI64770.1"/>
    </source>
</evidence>
<evidence type="ECO:0000313" key="4">
    <source>
        <dbReference type="Proteomes" id="UP000001449"/>
    </source>
</evidence>
<dbReference type="RefSeq" id="XP_002296053.1">
    <property type="nucleotide sequence ID" value="XM_002296017.1"/>
</dbReference>
<dbReference type="KEGG" id="tps:THAPS_23359"/>
<gene>
    <name evidence="3" type="ORF">THAPS_23359</name>
</gene>